<accession>F4WCH1</accession>
<dbReference type="AlphaFoldDB" id="F4WCH1"/>
<dbReference type="EMBL" id="GL888070">
    <property type="protein sequence ID" value="EGI68151.1"/>
    <property type="molecule type" value="Genomic_DNA"/>
</dbReference>
<organism evidence="2">
    <name type="scientific">Acromyrmex echinatior</name>
    <name type="common">Panamanian leafcutter ant</name>
    <name type="synonym">Acromyrmex octospinosus echinatior</name>
    <dbReference type="NCBI Taxonomy" id="103372"/>
    <lineage>
        <taxon>Eukaryota</taxon>
        <taxon>Metazoa</taxon>
        <taxon>Ecdysozoa</taxon>
        <taxon>Arthropoda</taxon>
        <taxon>Hexapoda</taxon>
        <taxon>Insecta</taxon>
        <taxon>Pterygota</taxon>
        <taxon>Neoptera</taxon>
        <taxon>Endopterygota</taxon>
        <taxon>Hymenoptera</taxon>
        <taxon>Apocrita</taxon>
        <taxon>Aculeata</taxon>
        <taxon>Formicoidea</taxon>
        <taxon>Formicidae</taxon>
        <taxon>Myrmicinae</taxon>
        <taxon>Acromyrmex</taxon>
    </lineage>
</organism>
<protein>
    <submittedName>
        <fullName evidence="1">Uncharacterized protein</fullName>
    </submittedName>
</protein>
<reference evidence="1" key="1">
    <citation type="submission" date="2011-02" db="EMBL/GenBank/DDBJ databases">
        <title>The genome of the leaf-cutting ant Acromyrmex echinatior suggests key adaptations to social evolution and fungus farming.</title>
        <authorList>
            <person name="Nygaard S."/>
            <person name="Zhang G."/>
        </authorList>
    </citation>
    <scope>NUCLEOTIDE SEQUENCE</scope>
</reference>
<gene>
    <name evidence="1" type="ORF">G5I_03247</name>
</gene>
<sequence length="57" mass="6780">MDARRISALQLLIISLKKLRRYPNVELFYNKRLQIIIRRQLPNTPHAPANTMDPRKP</sequence>
<name>F4WCH1_ACREC</name>
<evidence type="ECO:0000313" key="2">
    <source>
        <dbReference type="Proteomes" id="UP000007755"/>
    </source>
</evidence>
<keyword evidence="2" id="KW-1185">Reference proteome</keyword>
<evidence type="ECO:0000313" key="1">
    <source>
        <dbReference type="EMBL" id="EGI68151.1"/>
    </source>
</evidence>
<dbReference type="Proteomes" id="UP000007755">
    <property type="component" value="Unassembled WGS sequence"/>
</dbReference>
<proteinExistence type="predicted"/>
<dbReference type="InParanoid" id="F4WCH1"/>